<dbReference type="RefSeq" id="WP_261495477.1">
    <property type="nucleotide sequence ID" value="NZ_JAOCQF010000001.1"/>
</dbReference>
<feature type="domain" description="Prepilin type IV endopeptidase peptidase" evidence="2">
    <location>
        <begin position="15"/>
        <end position="117"/>
    </location>
</feature>
<keyword evidence="1" id="KW-0812">Transmembrane</keyword>
<gene>
    <name evidence="3" type="ORF">N5I32_10305</name>
</gene>
<dbReference type="InterPro" id="IPR000045">
    <property type="entry name" value="Prepilin_IV_endopep_pep"/>
</dbReference>
<dbReference type="Proteomes" id="UP001205601">
    <property type="component" value="Unassembled WGS sequence"/>
</dbReference>
<sequence>MTQAEILPYVPLVAVAPVMLAAGWFDLRFLRIPNVLSLIVVSAFVVFSLAFPPEDLLWRLAVAGGVFALGLVAYHFRAFGGGDVKLLSALMLLVPVGSLGVFANVFSLSMLAGIAVILTMKRIPIFARTGWASMRPGRHFPMGVSIGLAGLVHPIAVIALHSG</sequence>
<proteinExistence type="predicted"/>
<comment type="caution">
    <text evidence="3">The sequence shown here is derived from an EMBL/GenBank/DDBJ whole genome shotgun (WGS) entry which is preliminary data.</text>
</comment>
<keyword evidence="1" id="KW-0472">Membrane</keyword>
<evidence type="ECO:0000256" key="1">
    <source>
        <dbReference type="SAM" id="Phobius"/>
    </source>
</evidence>
<feature type="transmembrane region" description="Helical" evidence="1">
    <location>
        <begin position="32"/>
        <end position="50"/>
    </location>
</feature>
<feature type="transmembrane region" description="Helical" evidence="1">
    <location>
        <begin position="139"/>
        <end position="160"/>
    </location>
</feature>
<organism evidence="3 4">
    <name type="scientific">Albidovulum sediminis</name>
    <dbReference type="NCBI Taxonomy" id="3066345"/>
    <lineage>
        <taxon>Bacteria</taxon>
        <taxon>Pseudomonadati</taxon>
        <taxon>Pseudomonadota</taxon>
        <taxon>Alphaproteobacteria</taxon>
        <taxon>Rhodobacterales</taxon>
        <taxon>Paracoccaceae</taxon>
        <taxon>Albidovulum</taxon>
    </lineage>
</organism>
<protein>
    <submittedName>
        <fullName evidence="3">Prepilin peptidase</fullName>
        <ecNumber evidence="3">3.4.23.43</ecNumber>
    </submittedName>
</protein>
<feature type="transmembrane region" description="Helical" evidence="1">
    <location>
        <begin position="56"/>
        <end position="74"/>
    </location>
</feature>
<evidence type="ECO:0000313" key="4">
    <source>
        <dbReference type="Proteomes" id="UP001205601"/>
    </source>
</evidence>
<accession>A0ABT2NLW9</accession>
<dbReference type="EMBL" id="JAOCQF010000001">
    <property type="protein sequence ID" value="MCT8329906.1"/>
    <property type="molecule type" value="Genomic_DNA"/>
</dbReference>
<name>A0ABT2NLW9_9RHOB</name>
<dbReference type="EC" id="3.4.23.43" evidence="3"/>
<keyword evidence="4" id="KW-1185">Reference proteome</keyword>
<dbReference type="Gene3D" id="1.20.120.1220">
    <property type="match status" value="1"/>
</dbReference>
<feature type="transmembrane region" description="Helical" evidence="1">
    <location>
        <begin position="6"/>
        <end position="25"/>
    </location>
</feature>
<keyword evidence="1" id="KW-1133">Transmembrane helix</keyword>
<dbReference type="Pfam" id="PF01478">
    <property type="entry name" value="Peptidase_A24"/>
    <property type="match status" value="1"/>
</dbReference>
<feature type="transmembrane region" description="Helical" evidence="1">
    <location>
        <begin position="86"/>
        <end position="119"/>
    </location>
</feature>
<evidence type="ECO:0000259" key="2">
    <source>
        <dbReference type="Pfam" id="PF01478"/>
    </source>
</evidence>
<dbReference type="GO" id="GO:0004190">
    <property type="term" value="F:aspartic-type endopeptidase activity"/>
    <property type="evidence" value="ECO:0007669"/>
    <property type="project" value="UniProtKB-EC"/>
</dbReference>
<reference evidence="4" key="1">
    <citation type="submission" date="2023-07" db="EMBL/GenBank/DDBJ databases">
        <title>Defluviimonas sediminis sp. nov., isolated from mangrove sediment.</title>
        <authorList>
            <person name="Liu L."/>
            <person name="Li J."/>
            <person name="Huang Y."/>
            <person name="Pan J."/>
            <person name="Li M."/>
        </authorList>
    </citation>
    <scope>NUCLEOTIDE SEQUENCE [LARGE SCALE GENOMIC DNA]</scope>
    <source>
        <strain evidence="4">FT324</strain>
    </source>
</reference>
<evidence type="ECO:0000313" key="3">
    <source>
        <dbReference type="EMBL" id="MCT8329906.1"/>
    </source>
</evidence>
<keyword evidence="3" id="KW-0378">Hydrolase</keyword>